<evidence type="ECO:0000313" key="2">
    <source>
        <dbReference type="EMBL" id="KAG1767337.1"/>
    </source>
</evidence>
<evidence type="ECO:0000313" key="3">
    <source>
        <dbReference type="Proteomes" id="UP000714275"/>
    </source>
</evidence>
<gene>
    <name evidence="2" type="ORF">EV702DRAFT_1203712</name>
</gene>
<dbReference type="Proteomes" id="UP000714275">
    <property type="component" value="Unassembled WGS sequence"/>
</dbReference>
<name>A0A9P7CX48_9AGAM</name>
<reference evidence="2" key="1">
    <citation type="journal article" date="2020" name="New Phytol.">
        <title>Comparative genomics reveals dynamic genome evolution in host specialist ectomycorrhizal fungi.</title>
        <authorList>
            <person name="Lofgren L.A."/>
            <person name="Nguyen N.H."/>
            <person name="Vilgalys R."/>
            <person name="Ruytinx J."/>
            <person name="Liao H.L."/>
            <person name="Branco S."/>
            <person name="Kuo A."/>
            <person name="LaButti K."/>
            <person name="Lipzen A."/>
            <person name="Andreopoulos W."/>
            <person name="Pangilinan J."/>
            <person name="Riley R."/>
            <person name="Hundley H."/>
            <person name="Na H."/>
            <person name="Barry K."/>
            <person name="Grigoriev I.V."/>
            <person name="Stajich J.E."/>
            <person name="Kennedy P.G."/>
        </authorList>
    </citation>
    <scope>NUCLEOTIDE SEQUENCE</scope>
    <source>
        <strain evidence="2">DOB743</strain>
    </source>
</reference>
<feature type="region of interest" description="Disordered" evidence="1">
    <location>
        <begin position="235"/>
        <end position="273"/>
    </location>
</feature>
<keyword evidence="3" id="KW-1185">Reference proteome</keyword>
<organism evidence="2 3">
    <name type="scientific">Suillus placidus</name>
    <dbReference type="NCBI Taxonomy" id="48579"/>
    <lineage>
        <taxon>Eukaryota</taxon>
        <taxon>Fungi</taxon>
        <taxon>Dikarya</taxon>
        <taxon>Basidiomycota</taxon>
        <taxon>Agaricomycotina</taxon>
        <taxon>Agaricomycetes</taxon>
        <taxon>Agaricomycetidae</taxon>
        <taxon>Boletales</taxon>
        <taxon>Suillineae</taxon>
        <taxon>Suillaceae</taxon>
        <taxon>Suillus</taxon>
    </lineage>
</organism>
<proteinExistence type="predicted"/>
<protein>
    <submittedName>
        <fullName evidence="2">Uncharacterized protein</fullName>
    </submittedName>
</protein>
<dbReference type="OrthoDB" id="2683473at2759"/>
<dbReference type="AlphaFoldDB" id="A0A9P7CX48"/>
<sequence length="297" mass="32295">MSSFTPRESCLDYLDLQGEAKDVFELKITASFTFNKLCGVGCSLPTITTALLVSSPIKEPELDGLLKIHKIFIGEVAPLVCQRWFSWDKVKLPRAMMKRIAKFDMKCATRTVRSPPFLSNSLLFPNPLSTGYHLLDSQPRDTSEVSSFSQSHDSSEVSTILLLSAPSSWSPSTGTLETNDLTFNDPNFMSTPISQQRDLEGSSGGNISGGDILGSAVTARRLTPCVEKVTTRRLTPRIAEREGPDVRPSPSTSRIKVNRSLGISPPPPMAPPFILAADRQVSTAPDPAVTNSKACSH</sequence>
<accession>A0A9P7CX48</accession>
<evidence type="ECO:0000256" key="1">
    <source>
        <dbReference type="SAM" id="MobiDB-lite"/>
    </source>
</evidence>
<dbReference type="EMBL" id="JABBWD010000087">
    <property type="protein sequence ID" value="KAG1767337.1"/>
    <property type="molecule type" value="Genomic_DNA"/>
</dbReference>
<comment type="caution">
    <text evidence="2">The sequence shown here is derived from an EMBL/GenBank/DDBJ whole genome shotgun (WGS) entry which is preliminary data.</text>
</comment>